<name>A0AC35TZL7_9BILA</name>
<proteinExistence type="predicted"/>
<evidence type="ECO:0000313" key="1">
    <source>
        <dbReference type="Proteomes" id="UP000095286"/>
    </source>
</evidence>
<evidence type="ECO:0000313" key="2">
    <source>
        <dbReference type="WBParaSite" id="RSKR_0000611000.1"/>
    </source>
</evidence>
<reference evidence="2" key="1">
    <citation type="submission" date="2016-11" db="UniProtKB">
        <authorList>
            <consortium name="WormBaseParasite"/>
        </authorList>
    </citation>
    <scope>IDENTIFICATION</scope>
    <source>
        <strain evidence="2">KR3021</strain>
    </source>
</reference>
<dbReference type="Proteomes" id="UP000095286">
    <property type="component" value="Unplaced"/>
</dbReference>
<dbReference type="WBParaSite" id="RSKR_0000611000.1">
    <property type="protein sequence ID" value="RSKR_0000611000.1"/>
    <property type="gene ID" value="RSKR_0000611000"/>
</dbReference>
<accession>A0AC35TZL7</accession>
<organism evidence="1 2">
    <name type="scientific">Rhabditophanes sp. KR3021</name>
    <dbReference type="NCBI Taxonomy" id="114890"/>
    <lineage>
        <taxon>Eukaryota</taxon>
        <taxon>Metazoa</taxon>
        <taxon>Ecdysozoa</taxon>
        <taxon>Nematoda</taxon>
        <taxon>Chromadorea</taxon>
        <taxon>Rhabditida</taxon>
        <taxon>Tylenchina</taxon>
        <taxon>Panagrolaimomorpha</taxon>
        <taxon>Strongyloidoidea</taxon>
        <taxon>Alloionematidae</taxon>
        <taxon>Rhabditophanes</taxon>
    </lineage>
</organism>
<sequence length="798" mass="91495">MDTHSDESEMLLLPGAESDNYSIPEIIVNSQTDSISEITQESISEINSPQSSENISKLAKKRIVFRLNIEDVKKEIAAEKSSNSSPTLSWTSAVSNHTQLSSTTTDSGMTSEYERMCPQPDSLNFHKFRSFSALIKEGQRLVEAYHRTARPLSIFDYGKLLSLSAVAYDNNDVCVGGYYKIDAYVSDHEVAVSGFHLDDFFKLKFVFTKKDDSKQIIIKKEGVLREAIIAYQSDSITIIFIEIFFKYNSMNPYGAKDFRLLIEQSDYYLLERKNSDALSCVNKNDVVVLMKKLSETTVGKHTIEMMSSCFYNIPHLITGQKVKLFRNNLFPMNTRQKAACKMVFRNHPISILESPAGTGGTFTTAMLISSVPEEHFLIVTETNKRADAIVSNLIQFGSGQVRPLRIYTATHANTLQRPLPYSDFLLKTNLLQKYQSKMTPDEISLVKKFEFHYTNCNNAHWRYQAGIFGLHVERSKMWTLFDKLDDILWKYYKPNAVVVTAEFAKRLLTRKISPLKFTRLIIDNSSQMSTMSFMELAAIYTAANVILIGDKYQLPVFKHHRLDWKVMESPLMNSIFETVHHHDVSVSVQLNVCYRLHPEIVEMISEAFYQDTLKFHTSNTSRLFIIEKLWFNPPKAPMAWIKTNGTLSCGRNTFYCINHEECDLVLKFVLELRRKNFRASDIGVVCMYRAQAKLIASAFPKSFEPDVNTVDSYQGREKEITIVCTSKTVNDREEQIGSDYIGDARRINIALTRSKSILFIFGDPTYLERHEAWRIPIEHFHKNGAIYENANMIEMLQL</sequence>
<protein>
    <submittedName>
        <fullName evidence="2">AAA_12 domain-containing protein</fullName>
    </submittedName>
</protein>